<reference evidence="1 2" key="1">
    <citation type="submission" date="2015-11" db="EMBL/GenBank/DDBJ databases">
        <title>Exploring the genomic traits of fungus-feeding bacterial genus Collimonas.</title>
        <authorList>
            <person name="Song C."/>
            <person name="Schmidt R."/>
            <person name="de Jager V."/>
            <person name="Krzyzanowska D."/>
            <person name="Jongedijk E."/>
            <person name="Cankar K."/>
            <person name="Beekwilder J."/>
            <person name="van Veen A."/>
            <person name="de Boer W."/>
            <person name="van Veen J.A."/>
            <person name="Garbeva P."/>
        </authorList>
    </citation>
    <scope>NUCLEOTIDE SEQUENCE [LARGE SCALE GENOMIC DNA]</scope>
    <source>
        <strain evidence="1 2">Ter6</strain>
    </source>
</reference>
<dbReference type="Pfam" id="PF01263">
    <property type="entry name" value="Aldose_epim"/>
    <property type="match status" value="1"/>
</dbReference>
<dbReference type="PATRIC" id="fig|158899.10.peg.1009"/>
<sequence length="317" mass="34144">MKTLLLAPEISLGNGGWHLTLSPSAGGRVTSLSSLQDGRAIDWIVPMPEHCRRHGFQASAWPKAGIYPLLPFSNRIRGGAFSWAGLDISLPLHPGEPHAMHGFGHRAEWQLLDCDGSSAAMLYVHAAGDSGWPWRFQAKQTISLVAGALAMKMEVTNTGDAALPPMPLGAGFHPYFPRRFARQVSFAAQQLWQADAGHVATGVGGVPLQHDYDVPRGITQDEELTLYYGGWNRRATIGDGRQHQIAISASPLLSHLVLHAPKAGDYFCIEPVTHVANAVNLAQSGLPNTGLQTLSPGHTFSCDLRMDFSGPDIPEPS</sequence>
<dbReference type="InterPro" id="IPR008183">
    <property type="entry name" value="Aldose_1/G6P_1-epimerase"/>
</dbReference>
<dbReference type="RefSeq" id="WP_061538942.1">
    <property type="nucleotide sequence ID" value="NZ_CP013232.1"/>
</dbReference>
<evidence type="ECO:0000313" key="1">
    <source>
        <dbReference type="EMBL" id="AMO93716.1"/>
    </source>
</evidence>
<dbReference type="GO" id="GO:0030246">
    <property type="term" value="F:carbohydrate binding"/>
    <property type="evidence" value="ECO:0007669"/>
    <property type="project" value="InterPro"/>
</dbReference>
<organism evidence="1">
    <name type="scientific">Collimonas fungivorans</name>
    <dbReference type="NCBI Taxonomy" id="158899"/>
    <lineage>
        <taxon>Bacteria</taxon>
        <taxon>Pseudomonadati</taxon>
        <taxon>Pseudomonadota</taxon>
        <taxon>Betaproteobacteria</taxon>
        <taxon>Burkholderiales</taxon>
        <taxon>Oxalobacteraceae</taxon>
        <taxon>Collimonas</taxon>
    </lineage>
</organism>
<accession>A0A127P7F3</accession>
<dbReference type="GO" id="GO:0005975">
    <property type="term" value="P:carbohydrate metabolic process"/>
    <property type="evidence" value="ECO:0007669"/>
    <property type="project" value="InterPro"/>
</dbReference>
<proteinExistence type="predicted"/>
<evidence type="ECO:0000313" key="2">
    <source>
        <dbReference type="Proteomes" id="UP000072421"/>
    </source>
</evidence>
<dbReference type="EMBL" id="CP013232">
    <property type="protein sequence ID" value="AMO93716.1"/>
    <property type="molecule type" value="Genomic_DNA"/>
</dbReference>
<dbReference type="Gene3D" id="2.70.98.10">
    <property type="match status" value="1"/>
</dbReference>
<dbReference type="OrthoDB" id="9808779at2"/>
<dbReference type="InterPro" id="IPR011013">
    <property type="entry name" value="Gal_mutarotase_sf_dom"/>
</dbReference>
<dbReference type="GO" id="GO:0016853">
    <property type="term" value="F:isomerase activity"/>
    <property type="evidence" value="ECO:0007669"/>
    <property type="project" value="InterPro"/>
</dbReference>
<dbReference type="SUPFAM" id="SSF74650">
    <property type="entry name" value="Galactose mutarotase-like"/>
    <property type="match status" value="1"/>
</dbReference>
<gene>
    <name evidence="1" type="ORF">CFter6_0998</name>
</gene>
<dbReference type="CDD" id="cd09021">
    <property type="entry name" value="Aldose_epim_Ec_YphB"/>
    <property type="match status" value="1"/>
</dbReference>
<dbReference type="Proteomes" id="UP000072421">
    <property type="component" value="Chromosome"/>
</dbReference>
<dbReference type="AlphaFoldDB" id="A0A127P7F3"/>
<protein>
    <submittedName>
        <fullName evidence="1">Aldose 1-epimerase family protein</fullName>
    </submittedName>
</protein>
<name>A0A127P7F3_9BURK</name>
<dbReference type="InterPro" id="IPR014718">
    <property type="entry name" value="GH-type_carb-bd"/>
</dbReference>